<reference evidence="2" key="2">
    <citation type="submission" date="2020-05" db="UniProtKB">
        <authorList>
            <consortium name="EnsemblMetazoa"/>
        </authorList>
    </citation>
    <scope>IDENTIFICATION</scope>
    <source>
        <strain evidence="2">IAEA</strain>
    </source>
</reference>
<dbReference type="PANTHER" id="PTHR22803">
    <property type="entry name" value="MANNOSE, PHOSPHOLIPASE, LECTIN RECEPTOR RELATED"/>
    <property type="match status" value="1"/>
</dbReference>
<accession>A0A1A9WN43</accession>
<dbReference type="InterPro" id="IPR050111">
    <property type="entry name" value="C-type_lectin/snaclec_domain"/>
</dbReference>
<keyword evidence="3" id="KW-1185">Reference proteome</keyword>
<evidence type="ECO:0000313" key="2">
    <source>
        <dbReference type="EnsemblMetazoa" id="GBRI025700-PA"/>
    </source>
</evidence>
<reference evidence="3" key="1">
    <citation type="submission" date="2014-03" db="EMBL/GenBank/DDBJ databases">
        <authorList>
            <person name="Aksoy S."/>
            <person name="Warren W."/>
            <person name="Wilson R.K."/>
        </authorList>
    </citation>
    <scope>NUCLEOTIDE SEQUENCE [LARGE SCALE GENOMIC DNA]</scope>
    <source>
        <strain evidence="3">IAEA</strain>
    </source>
</reference>
<dbReference type="PROSITE" id="PS50041">
    <property type="entry name" value="C_TYPE_LECTIN_2"/>
    <property type="match status" value="1"/>
</dbReference>
<dbReference type="InterPro" id="IPR016187">
    <property type="entry name" value="CTDL_fold"/>
</dbReference>
<dbReference type="CDD" id="cd00037">
    <property type="entry name" value="CLECT"/>
    <property type="match status" value="1"/>
</dbReference>
<sequence length="203" mass="24349">MYYLMLVGLTGDANYGQYNRVGEKFLYFSTKQMNWFKAHSICRTMNGNLASIDNERDWKSISDYLTNNFDNENMWWISANDLDSEGNFDFATTGKSVDYTNWFPEQPDNHGGNEDCVHIHRRNFEAYGMNDYECTGLSYFICELEREPDYELESNIQRYLANDRKRERQRELKHKQERQAKLMDCKNKFLHELEKLLNFFRNI</sequence>
<dbReference type="STRING" id="37001.A0A1A9WN43"/>
<evidence type="ECO:0000259" key="1">
    <source>
        <dbReference type="PROSITE" id="PS50041"/>
    </source>
</evidence>
<dbReference type="SUPFAM" id="SSF56436">
    <property type="entry name" value="C-type lectin-like"/>
    <property type="match status" value="1"/>
</dbReference>
<dbReference type="EnsemblMetazoa" id="GBRI025700-RA">
    <property type="protein sequence ID" value="GBRI025700-PA"/>
    <property type="gene ID" value="GBRI025700"/>
</dbReference>
<name>A0A1A9WN43_9MUSC</name>
<evidence type="ECO:0000313" key="3">
    <source>
        <dbReference type="Proteomes" id="UP000091820"/>
    </source>
</evidence>
<dbReference type="Gene3D" id="3.10.100.10">
    <property type="entry name" value="Mannose-Binding Protein A, subunit A"/>
    <property type="match status" value="1"/>
</dbReference>
<protein>
    <submittedName>
        <fullName evidence="2">C-type lectin domain-containing protein</fullName>
    </submittedName>
</protein>
<dbReference type="SMART" id="SM00034">
    <property type="entry name" value="CLECT"/>
    <property type="match status" value="1"/>
</dbReference>
<organism evidence="2 3">
    <name type="scientific">Glossina brevipalpis</name>
    <dbReference type="NCBI Taxonomy" id="37001"/>
    <lineage>
        <taxon>Eukaryota</taxon>
        <taxon>Metazoa</taxon>
        <taxon>Ecdysozoa</taxon>
        <taxon>Arthropoda</taxon>
        <taxon>Hexapoda</taxon>
        <taxon>Insecta</taxon>
        <taxon>Pterygota</taxon>
        <taxon>Neoptera</taxon>
        <taxon>Endopterygota</taxon>
        <taxon>Diptera</taxon>
        <taxon>Brachycera</taxon>
        <taxon>Muscomorpha</taxon>
        <taxon>Hippoboscoidea</taxon>
        <taxon>Glossinidae</taxon>
        <taxon>Glossina</taxon>
    </lineage>
</organism>
<dbReference type="Pfam" id="PF00059">
    <property type="entry name" value="Lectin_C"/>
    <property type="match status" value="1"/>
</dbReference>
<dbReference type="AlphaFoldDB" id="A0A1A9WN43"/>
<dbReference type="VEuPathDB" id="VectorBase:GBRI025700"/>
<feature type="domain" description="C-type lectin" evidence="1">
    <location>
        <begin position="21"/>
        <end position="143"/>
    </location>
</feature>
<dbReference type="InterPro" id="IPR001304">
    <property type="entry name" value="C-type_lectin-like"/>
</dbReference>
<dbReference type="InterPro" id="IPR016186">
    <property type="entry name" value="C-type_lectin-like/link_sf"/>
</dbReference>
<proteinExistence type="predicted"/>
<dbReference type="Proteomes" id="UP000091820">
    <property type="component" value="Unassembled WGS sequence"/>
</dbReference>